<comment type="caution">
    <text evidence="5">The sequence shown here is derived from an EMBL/GenBank/DDBJ whole genome shotgun (WGS) entry which is preliminary data.</text>
</comment>
<dbReference type="SUPFAM" id="SSF53756">
    <property type="entry name" value="UDP-Glycosyltransferase/glycogen phosphorylase"/>
    <property type="match status" value="1"/>
</dbReference>
<organism evidence="5 6">
    <name type="scientific">Rhizobium viscosum</name>
    <name type="common">Arthrobacter viscosus</name>
    <dbReference type="NCBI Taxonomy" id="1673"/>
    <lineage>
        <taxon>Bacteria</taxon>
        <taxon>Pseudomonadati</taxon>
        <taxon>Pseudomonadota</taxon>
        <taxon>Alphaproteobacteria</taxon>
        <taxon>Hyphomicrobiales</taxon>
        <taxon>Rhizobiaceae</taxon>
        <taxon>Rhizobium/Agrobacterium group</taxon>
        <taxon>Rhizobium</taxon>
    </lineage>
</organism>
<dbReference type="Pfam" id="PF13439">
    <property type="entry name" value="Glyco_transf_4"/>
    <property type="match status" value="1"/>
</dbReference>
<dbReference type="InterPro" id="IPR001296">
    <property type="entry name" value="Glyco_trans_1"/>
</dbReference>
<reference evidence="5 6" key="1">
    <citation type="submission" date="2020-10" db="EMBL/GenBank/DDBJ databases">
        <title>Sequencing the genomes of 1000 actinobacteria strains.</title>
        <authorList>
            <person name="Klenk H.-P."/>
        </authorList>
    </citation>
    <scope>NUCLEOTIDE SEQUENCE [LARGE SCALE GENOMIC DNA]</scope>
    <source>
        <strain evidence="5 6">DSM 7307</strain>
    </source>
</reference>
<dbReference type="EMBL" id="JADBEC010000001">
    <property type="protein sequence ID" value="MBE1503571.1"/>
    <property type="molecule type" value="Genomic_DNA"/>
</dbReference>
<feature type="domain" description="Glycosyl transferase family 1" evidence="3">
    <location>
        <begin position="249"/>
        <end position="400"/>
    </location>
</feature>
<dbReference type="PANTHER" id="PTHR46401">
    <property type="entry name" value="GLYCOSYLTRANSFERASE WBBK-RELATED"/>
    <property type="match status" value="1"/>
</dbReference>
<feature type="domain" description="Glycosyltransferase subfamily 4-like N-terminal" evidence="4">
    <location>
        <begin position="151"/>
        <end position="238"/>
    </location>
</feature>
<evidence type="ECO:0000259" key="4">
    <source>
        <dbReference type="Pfam" id="PF13439"/>
    </source>
</evidence>
<dbReference type="Gene3D" id="3.40.50.2000">
    <property type="entry name" value="Glycogen Phosphorylase B"/>
    <property type="match status" value="2"/>
</dbReference>
<dbReference type="PANTHER" id="PTHR46401:SF2">
    <property type="entry name" value="GLYCOSYLTRANSFERASE WBBK-RELATED"/>
    <property type="match status" value="1"/>
</dbReference>
<accession>A0ABR9IK53</accession>
<dbReference type="RefSeq" id="WP_246517107.1">
    <property type="nucleotide sequence ID" value="NZ_BAAAVL010000001.1"/>
</dbReference>
<feature type="region of interest" description="Disordered" evidence="2">
    <location>
        <begin position="61"/>
        <end position="127"/>
    </location>
</feature>
<dbReference type="Proteomes" id="UP000620262">
    <property type="component" value="Unassembled WGS sequence"/>
</dbReference>
<dbReference type="InterPro" id="IPR028098">
    <property type="entry name" value="Glyco_trans_4-like_N"/>
</dbReference>
<sequence length="444" mass="47220">MSRPLRIAMLSHSTNPRGGVVHAMQLSEALTALGHDVVLHAPDAKGTGFFREPACGAVLVPVKQVAPPSPQRGDVRRTDEGVERSDATSGKRDAEFAGAAPSSDPSGHQPGLSHGSQPVLRTPAGEKGGMTAMVEQRIADYINHFENPAARGFDIYHAHDGISGNALATLKERGLIPAFVRTVHHIDQFADPKLMALQDRSIERADLFFTVSSMWRKTLEETRGIRSTVVGNGVDTGRFSPAIDASALRGKLALPDGPIFLAVGGIEARKNTIAMLEAFGQVRAIRPDAQFVIAGGASLLDHHGYQREFRAVLASLGEHAAAVHILGTVADEDMPALYRLADTLVFASVKEGFGLVVLEAMASGVPVVVSSIAPFTEYLGAEDVVWCDPQNSASIAEAMAISLMPPVRAGLIPHGLDLAAHHSWQRTAAAHLQAYETLKEPAHA</sequence>
<evidence type="ECO:0000256" key="2">
    <source>
        <dbReference type="SAM" id="MobiDB-lite"/>
    </source>
</evidence>
<protein>
    <submittedName>
        <fullName evidence="5">Glycosyltransferase-like protein</fullName>
    </submittedName>
</protein>
<evidence type="ECO:0000313" key="6">
    <source>
        <dbReference type="Proteomes" id="UP000620262"/>
    </source>
</evidence>
<keyword evidence="1" id="KW-0808">Transferase</keyword>
<feature type="compositionally biased region" description="Basic and acidic residues" evidence="2">
    <location>
        <begin position="73"/>
        <end position="95"/>
    </location>
</feature>
<evidence type="ECO:0000313" key="5">
    <source>
        <dbReference type="EMBL" id="MBE1503571.1"/>
    </source>
</evidence>
<gene>
    <name evidence="5" type="ORF">H4W29_000752</name>
</gene>
<name>A0ABR9IK53_RHIVS</name>
<dbReference type="InterPro" id="IPR023986">
    <property type="entry name" value="GlycosylTfrase_MSMEG0565"/>
</dbReference>
<evidence type="ECO:0000256" key="1">
    <source>
        <dbReference type="ARBA" id="ARBA00022679"/>
    </source>
</evidence>
<dbReference type="NCBIfam" id="TIGR04047">
    <property type="entry name" value="MSMEG_0565_glyc"/>
    <property type="match status" value="1"/>
</dbReference>
<dbReference type="CDD" id="cd03801">
    <property type="entry name" value="GT4_PimA-like"/>
    <property type="match status" value="1"/>
</dbReference>
<keyword evidence="6" id="KW-1185">Reference proteome</keyword>
<evidence type="ECO:0000259" key="3">
    <source>
        <dbReference type="Pfam" id="PF00534"/>
    </source>
</evidence>
<dbReference type="Pfam" id="PF00534">
    <property type="entry name" value="Glycos_transf_1"/>
    <property type="match status" value="1"/>
</dbReference>
<proteinExistence type="predicted"/>